<evidence type="ECO:0000313" key="3">
    <source>
        <dbReference type="Proteomes" id="UP000233551"/>
    </source>
</evidence>
<keyword evidence="3" id="KW-1185">Reference proteome</keyword>
<proteinExistence type="predicted"/>
<accession>A0A2I0HRB4</accession>
<organism evidence="2 3">
    <name type="scientific">Punica granatum</name>
    <name type="common">Pomegranate</name>
    <dbReference type="NCBI Taxonomy" id="22663"/>
    <lineage>
        <taxon>Eukaryota</taxon>
        <taxon>Viridiplantae</taxon>
        <taxon>Streptophyta</taxon>
        <taxon>Embryophyta</taxon>
        <taxon>Tracheophyta</taxon>
        <taxon>Spermatophyta</taxon>
        <taxon>Magnoliopsida</taxon>
        <taxon>eudicotyledons</taxon>
        <taxon>Gunneridae</taxon>
        <taxon>Pentapetalae</taxon>
        <taxon>rosids</taxon>
        <taxon>malvids</taxon>
        <taxon>Myrtales</taxon>
        <taxon>Lythraceae</taxon>
        <taxon>Punica</taxon>
    </lineage>
</organism>
<feature type="region of interest" description="Disordered" evidence="1">
    <location>
        <begin position="1"/>
        <end position="24"/>
    </location>
</feature>
<reference evidence="2 3" key="1">
    <citation type="submission" date="2017-11" db="EMBL/GenBank/DDBJ databases">
        <title>De-novo sequencing of pomegranate (Punica granatum L.) genome.</title>
        <authorList>
            <person name="Akparov Z."/>
            <person name="Amiraslanov A."/>
            <person name="Hajiyeva S."/>
            <person name="Abbasov M."/>
            <person name="Kaur K."/>
            <person name="Hamwieh A."/>
            <person name="Solovyev V."/>
            <person name="Salamov A."/>
            <person name="Braich B."/>
            <person name="Kosarev P."/>
            <person name="Mahmoud A."/>
            <person name="Hajiyev E."/>
            <person name="Babayeva S."/>
            <person name="Izzatullayeva V."/>
            <person name="Mammadov A."/>
            <person name="Mammadov A."/>
            <person name="Sharifova S."/>
            <person name="Ojaghi J."/>
            <person name="Eynullazada K."/>
            <person name="Bayramov B."/>
            <person name="Abdulazimova A."/>
            <person name="Shahmuradov I."/>
        </authorList>
    </citation>
    <scope>NUCLEOTIDE SEQUENCE [LARGE SCALE GENOMIC DNA]</scope>
    <source>
        <strain evidence="3">cv. AG2017</strain>
        <tissue evidence="2">Leaf</tissue>
    </source>
</reference>
<gene>
    <name evidence="2" type="ORF">CRG98_045354</name>
</gene>
<feature type="region of interest" description="Disordered" evidence="1">
    <location>
        <begin position="36"/>
        <end position="61"/>
    </location>
</feature>
<name>A0A2I0HRB4_PUNGR</name>
<dbReference type="EMBL" id="PGOL01006026">
    <property type="protein sequence ID" value="PKI34255.1"/>
    <property type="molecule type" value="Genomic_DNA"/>
</dbReference>
<evidence type="ECO:0000256" key="1">
    <source>
        <dbReference type="SAM" id="MobiDB-lite"/>
    </source>
</evidence>
<evidence type="ECO:0000313" key="2">
    <source>
        <dbReference type="EMBL" id="PKI34255.1"/>
    </source>
</evidence>
<comment type="caution">
    <text evidence="2">The sequence shown here is derived from an EMBL/GenBank/DDBJ whole genome shotgun (WGS) entry which is preliminary data.</text>
</comment>
<dbReference type="Proteomes" id="UP000233551">
    <property type="component" value="Unassembled WGS sequence"/>
</dbReference>
<sequence>MHARPVDEENGPIGEARSKGYEHLTQQMTIVEEQLTQHQQIDAHPSLQSGTPSSNYHSIDSQTNVTTGMEIISMMMAMPRTTIPRTTIPRTIR</sequence>
<dbReference type="AlphaFoldDB" id="A0A2I0HRB4"/>
<protein>
    <submittedName>
        <fullName evidence="2">Uncharacterized protein</fullName>
    </submittedName>
</protein>